<dbReference type="PANTHER" id="PTHR31025">
    <property type="entry name" value="SI:CH211-196P9.1-RELATED"/>
    <property type="match status" value="1"/>
</dbReference>
<proteinExistence type="predicted"/>
<organism evidence="1 2">
    <name type="scientific">Dissostichus eleginoides</name>
    <name type="common">Patagonian toothfish</name>
    <name type="synonym">Dissostichus amissus</name>
    <dbReference type="NCBI Taxonomy" id="100907"/>
    <lineage>
        <taxon>Eukaryota</taxon>
        <taxon>Metazoa</taxon>
        <taxon>Chordata</taxon>
        <taxon>Craniata</taxon>
        <taxon>Vertebrata</taxon>
        <taxon>Euteleostomi</taxon>
        <taxon>Actinopterygii</taxon>
        <taxon>Neopterygii</taxon>
        <taxon>Teleostei</taxon>
        <taxon>Neoteleostei</taxon>
        <taxon>Acanthomorphata</taxon>
        <taxon>Eupercaria</taxon>
        <taxon>Perciformes</taxon>
        <taxon>Notothenioidei</taxon>
        <taxon>Nototheniidae</taxon>
        <taxon>Dissostichus</taxon>
    </lineage>
</organism>
<name>A0AAD9EX01_DISEL</name>
<sequence>MQMTFALRRQEIVQENPLVGDFLEKWPALRMESQVCAEFHRITNVNLRNQFFSELDRHTLRRHGIKVSEALCEILRICDLQEVQDVHMKRSPSSPPIIPAQRRLTGQTSPTHRLLLSAWSLKALQVKLISVRQVLLFWWKKVLMGLDDGKPLKPCILNLKK</sequence>
<gene>
    <name evidence="1" type="ORF">KUDE01_025704</name>
</gene>
<protein>
    <submittedName>
        <fullName evidence="1">Exopolygalacturonase B</fullName>
    </submittedName>
</protein>
<dbReference type="AlphaFoldDB" id="A0AAD9EX01"/>
<evidence type="ECO:0000313" key="2">
    <source>
        <dbReference type="Proteomes" id="UP001228049"/>
    </source>
</evidence>
<keyword evidence="2" id="KW-1185">Reference proteome</keyword>
<dbReference type="PANTHER" id="PTHR31025:SF19">
    <property type="entry name" value="SI:CH73-42K18.1-RELATED"/>
    <property type="match status" value="1"/>
</dbReference>
<evidence type="ECO:0000313" key="1">
    <source>
        <dbReference type="EMBL" id="KAK1880176.1"/>
    </source>
</evidence>
<dbReference type="EMBL" id="JASDAP010000025">
    <property type="protein sequence ID" value="KAK1880176.1"/>
    <property type="molecule type" value="Genomic_DNA"/>
</dbReference>
<dbReference type="Proteomes" id="UP001228049">
    <property type="component" value="Unassembled WGS sequence"/>
</dbReference>
<accession>A0AAD9EX01</accession>
<comment type="caution">
    <text evidence="1">The sequence shown here is derived from an EMBL/GenBank/DDBJ whole genome shotgun (WGS) entry which is preliminary data.</text>
</comment>
<reference evidence="1" key="1">
    <citation type="submission" date="2023-04" db="EMBL/GenBank/DDBJ databases">
        <title>Chromosome-level genome of Chaenocephalus aceratus.</title>
        <authorList>
            <person name="Park H."/>
        </authorList>
    </citation>
    <scope>NUCLEOTIDE SEQUENCE</scope>
    <source>
        <strain evidence="1">DE</strain>
        <tissue evidence="1">Muscle</tissue>
    </source>
</reference>